<dbReference type="EMBL" id="UINC01202995">
    <property type="protein sequence ID" value="SVE23049.1"/>
    <property type="molecule type" value="Genomic_DNA"/>
</dbReference>
<dbReference type="Pfam" id="PF13344">
    <property type="entry name" value="Hydrolase_6"/>
    <property type="match status" value="1"/>
</dbReference>
<dbReference type="InterPro" id="IPR036412">
    <property type="entry name" value="HAD-like_sf"/>
</dbReference>
<accession>A0A383BT41</accession>
<reference evidence="1" key="1">
    <citation type="submission" date="2018-05" db="EMBL/GenBank/DDBJ databases">
        <authorList>
            <person name="Lanie J.A."/>
            <person name="Ng W.-L."/>
            <person name="Kazmierczak K.M."/>
            <person name="Andrzejewski T.M."/>
            <person name="Davidsen T.M."/>
            <person name="Wayne K.J."/>
            <person name="Tettelin H."/>
            <person name="Glass J.I."/>
            <person name="Rusch D."/>
            <person name="Podicherti R."/>
            <person name="Tsui H.-C.T."/>
            <person name="Winkler M.E."/>
        </authorList>
    </citation>
    <scope>NUCLEOTIDE SEQUENCE</scope>
</reference>
<dbReference type="PANTHER" id="PTHR19288">
    <property type="entry name" value="4-NITROPHENYLPHOSPHATASE-RELATED"/>
    <property type="match status" value="1"/>
</dbReference>
<dbReference type="PANTHER" id="PTHR19288:SF46">
    <property type="entry name" value="HALOACID DEHALOGENASE-LIKE HYDROLASE DOMAIN-CONTAINING PROTEIN 2"/>
    <property type="match status" value="1"/>
</dbReference>
<dbReference type="NCBIfam" id="TIGR01460">
    <property type="entry name" value="HAD-SF-IIA"/>
    <property type="match status" value="1"/>
</dbReference>
<dbReference type="AlphaFoldDB" id="A0A383BT41"/>
<name>A0A383BT41_9ZZZZ</name>
<gene>
    <name evidence="1" type="ORF">METZ01_LOCUS475903</name>
</gene>
<dbReference type="InterPro" id="IPR006357">
    <property type="entry name" value="HAD-SF_hydro_IIA"/>
</dbReference>
<dbReference type="GO" id="GO:0016791">
    <property type="term" value="F:phosphatase activity"/>
    <property type="evidence" value="ECO:0007669"/>
    <property type="project" value="TreeGrafter"/>
</dbReference>
<dbReference type="GO" id="GO:0005737">
    <property type="term" value="C:cytoplasm"/>
    <property type="evidence" value="ECO:0007669"/>
    <property type="project" value="TreeGrafter"/>
</dbReference>
<evidence type="ECO:0000313" key="1">
    <source>
        <dbReference type="EMBL" id="SVE23049.1"/>
    </source>
</evidence>
<protein>
    <submittedName>
        <fullName evidence="1">Uncharacterized protein</fullName>
    </submittedName>
</protein>
<organism evidence="1">
    <name type="scientific">marine metagenome</name>
    <dbReference type="NCBI Taxonomy" id="408172"/>
    <lineage>
        <taxon>unclassified sequences</taxon>
        <taxon>metagenomes</taxon>
        <taxon>ecological metagenomes</taxon>
    </lineage>
</organism>
<feature type="non-terminal residue" evidence="1">
    <location>
        <position position="244"/>
    </location>
</feature>
<sequence length="244" mass="27457">MFAFDLDGTIYLGKNLIEGAVDLVCFLKKKYSVVFFTNNSTKTREEIHSKLKKMGFDCYLNEIFTSSYAAAKYLDESNLDNVFVVGSDGLRSEIIDNGICIVDNYSAENLVVGLDFDFSYKKIETAMSILLNNGRFIVCNEDRFFPIGGNRYMPACGAMVGAIAVASNREPDFIIGKPNTYILSKIEEEYEIEHHEIMVVGDSYESDIMMAMNNNSKAILLNSKQNVNNNNVLVMGNLNKILRY</sequence>
<dbReference type="InterPro" id="IPR023214">
    <property type="entry name" value="HAD_sf"/>
</dbReference>
<dbReference type="Gene3D" id="3.40.50.1000">
    <property type="entry name" value="HAD superfamily/HAD-like"/>
    <property type="match status" value="2"/>
</dbReference>
<dbReference type="Pfam" id="PF13242">
    <property type="entry name" value="Hydrolase_like"/>
    <property type="match status" value="1"/>
</dbReference>
<proteinExistence type="predicted"/>
<dbReference type="SUPFAM" id="SSF56784">
    <property type="entry name" value="HAD-like"/>
    <property type="match status" value="1"/>
</dbReference>